<dbReference type="PANTHER" id="PTHR34537">
    <property type="entry name" value="OS08G0459300 PROTEIN"/>
    <property type="match status" value="1"/>
</dbReference>
<feature type="region of interest" description="Disordered" evidence="1">
    <location>
        <begin position="445"/>
        <end position="464"/>
    </location>
</feature>
<dbReference type="PANTHER" id="PTHR34537:SF1">
    <property type="entry name" value="OS08G0459300 PROTEIN"/>
    <property type="match status" value="1"/>
</dbReference>
<organism evidence="2 3">
    <name type="scientific">Ziziphus jujuba var. spinosa</name>
    <dbReference type="NCBI Taxonomy" id="714518"/>
    <lineage>
        <taxon>Eukaryota</taxon>
        <taxon>Viridiplantae</taxon>
        <taxon>Streptophyta</taxon>
        <taxon>Embryophyta</taxon>
        <taxon>Tracheophyta</taxon>
        <taxon>Spermatophyta</taxon>
        <taxon>Magnoliopsida</taxon>
        <taxon>eudicotyledons</taxon>
        <taxon>Gunneridae</taxon>
        <taxon>Pentapetalae</taxon>
        <taxon>rosids</taxon>
        <taxon>fabids</taxon>
        <taxon>Rosales</taxon>
        <taxon>Rhamnaceae</taxon>
        <taxon>Paliureae</taxon>
        <taxon>Ziziphus</taxon>
    </lineage>
</organism>
<sequence>MTPREQIAVKVTDNPADQLVAVINKNRTDHKSSSLRDNQGLACIALQYIKAYQGDCGKVGGSDASKPPDSQFAETFAPNCGVQVSTLSPITGRFLGCQSHYVSPSEAFSEILMKDEKSLQILYGKNHTEVGAAVAGSDGGAPYFWCVLFSNGKSNSSFVLEGGAAKIMKFGCFSGANDVCSSANDWSRSGLMWSAFSATLVAAGSDYVVGKTFPKLLKDAPFIHISCEPSISSPNPQFLPQDLTSSRKVFSFLLHKGMLTKKAKLFDSGGEERRGSGSKGDGIRVEDKQLCKTVEFERMESIEKMHGWFLGKSVSQESDGILEVGIQGKEKGEVGSGSEPTEEYGVSQRSESVKEASYANGKAELDFDLNYPIADATTIANHGIGYKIVNNIITIDSDSREDDSLNGDGESHGRLDVGGQSFELGNNIGRSESSSYGKESSFAAKKLSNGKYDEEKAQVHENDEDKLEIGLGLLPFNPKSRD</sequence>
<name>A0A978V7J6_ZIZJJ</name>
<feature type="region of interest" description="Disordered" evidence="1">
    <location>
        <begin position="329"/>
        <end position="350"/>
    </location>
</feature>
<dbReference type="EMBL" id="JAEACU010000006">
    <property type="protein sequence ID" value="KAH7523881.1"/>
    <property type="molecule type" value="Genomic_DNA"/>
</dbReference>
<evidence type="ECO:0000313" key="3">
    <source>
        <dbReference type="Proteomes" id="UP000813462"/>
    </source>
</evidence>
<accession>A0A978V7J6</accession>
<dbReference type="AlphaFoldDB" id="A0A978V7J6"/>
<comment type="caution">
    <text evidence="2">The sequence shown here is derived from an EMBL/GenBank/DDBJ whole genome shotgun (WGS) entry which is preliminary data.</text>
</comment>
<reference evidence="2" key="1">
    <citation type="journal article" date="2021" name="Front. Plant Sci.">
        <title>Chromosome-Scale Genome Assembly for Chinese Sour Jujube and Insights Into Its Genome Evolution and Domestication Signature.</title>
        <authorList>
            <person name="Shen L.-Y."/>
            <person name="Luo H."/>
            <person name="Wang X.-L."/>
            <person name="Wang X.-M."/>
            <person name="Qiu X.-J."/>
            <person name="Liu H."/>
            <person name="Zhou S.-S."/>
            <person name="Jia K.-H."/>
            <person name="Nie S."/>
            <person name="Bao Y.-T."/>
            <person name="Zhang R.-G."/>
            <person name="Yun Q.-Z."/>
            <person name="Chai Y.-H."/>
            <person name="Lu J.-Y."/>
            <person name="Li Y."/>
            <person name="Zhao S.-W."/>
            <person name="Mao J.-F."/>
            <person name="Jia S.-G."/>
            <person name="Mao Y.-M."/>
        </authorList>
    </citation>
    <scope>NUCLEOTIDE SEQUENCE</scope>
    <source>
        <strain evidence="2">AT0</strain>
        <tissue evidence="2">Leaf</tissue>
    </source>
</reference>
<proteinExistence type="predicted"/>
<protein>
    <submittedName>
        <fullName evidence="2">Uncharacterized protein</fullName>
    </submittedName>
</protein>
<evidence type="ECO:0000313" key="2">
    <source>
        <dbReference type="EMBL" id="KAH7523881.1"/>
    </source>
</evidence>
<evidence type="ECO:0000256" key="1">
    <source>
        <dbReference type="SAM" id="MobiDB-lite"/>
    </source>
</evidence>
<dbReference type="Proteomes" id="UP000813462">
    <property type="component" value="Unassembled WGS sequence"/>
</dbReference>
<feature type="compositionally biased region" description="Basic and acidic residues" evidence="1">
    <location>
        <begin position="451"/>
        <end position="463"/>
    </location>
</feature>
<feature type="region of interest" description="Disordered" evidence="1">
    <location>
        <begin position="400"/>
        <end position="440"/>
    </location>
</feature>
<gene>
    <name evidence="2" type="ORF">FEM48_Zijuj06G0059000</name>
</gene>
<feature type="compositionally biased region" description="Low complexity" evidence="1">
    <location>
        <begin position="431"/>
        <end position="440"/>
    </location>
</feature>